<dbReference type="InterPro" id="IPR022791">
    <property type="entry name" value="L-PG_synthase/AglD"/>
</dbReference>
<accession>A0A2A5CK24</accession>
<evidence type="ECO:0000256" key="2">
    <source>
        <dbReference type="ARBA" id="ARBA00022475"/>
    </source>
</evidence>
<dbReference type="Pfam" id="PF03706">
    <property type="entry name" value="LPG_synthase_TM"/>
    <property type="match status" value="1"/>
</dbReference>
<keyword evidence="2" id="KW-1003">Cell membrane</keyword>
<sequence length="328" mass="36973">MLNYKVIRILTWLIALALAAWLIRDLPFDTIFKTISHLTSAQWFYWLSINLVIILIFVWRWLVLTLGLELKLHFFNLLLLRQAGQSISFITPGPQFGGEPLQIFLLWKRYLISPSNSVLAVTADRIFELWTNFSVLLFGIIILFFTQAELADWLSIALLIGLLILVLSLSTWLVINRSEALGISINKFAQKWLGSKRLSEANFYSNDITDSLKLLLANKPALYSAMLLSLSGWLLTFFELYLVLSFFNLNLDISSFVLLLVAMRLAFLLPLPGGIGTLEAAVFWSFTALALPIASAAALLALIRFRDILVLGAGFICLRLLQSKTVSI</sequence>
<keyword evidence="4 6" id="KW-1133">Transmembrane helix</keyword>
<feature type="transmembrane region" description="Helical" evidence="6">
    <location>
        <begin position="153"/>
        <end position="175"/>
    </location>
</feature>
<dbReference type="AlphaFoldDB" id="A0A2A5CK24"/>
<dbReference type="EMBL" id="NVWI01000001">
    <property type="protein sequence ID" value="PCJ43716.1"/>
    <property type="molecule type" value="Genomic_DNA"/>
</dbReference>
<evidence type="ECO:0000256" key="5">
    <source>
        <dbReference type="ARBA" id="ARBA00023136"/>
    </source>
</evidence>
<keyword evidence="3 6" id="KW-0812">Transmembrane</keyword>
<feature type="transmembrane region" description="Helical" evidence="6">
    <location>
        <begin position="6"/>
        <end position="23"/>
    </location>
</feature>
<dbReference type="PANTHER" id="PTHR39087:SF2">
    <property type="entry name" value="UPF0104 MEMBRANE PROTEIN MJ1595"/>
    <property type="match status" value="1"/>
</dbReference>
<keyword evidence="5 6" id="KW-0472">Membrane</keyword>
<dbReference type="GO" id="GO:0005886">
    <property type="term" value="C:plasma membrane"/>
    <property type="evidence" value="ECO:0007669"/>
    <property type="project" value="UniProtKB-SubCell"/>
</dbReference>
<organism evidence="7 8">
    <name type="scientific">SAR86 cluster bacterium</name>
    <dbReference type="NCBI Taxonomy" id="2030880"/>
    <lineage>
        <taxon>Bacteria</taxon>
        <taxon>Pseudomonadati</taxon>
        <taxon>Pseudomonadota</taxon>
        <taxon>Gammaproteobacteria</taxon>
        <taxon>SAR86 cluster</taxon>
    </lineage>
</organism>
<dbReference type="PANTHER" id="PTHR39087">
    <property type="entry name" value="UPF0104 MEMBRANE PROTEIN MJ1595"/>
    <property type="match status" value="1"/>
</dbReference>
<feature type="transmembrane region" description="Helical" evidence="6">
    <location>
        <begin position="281"/>
        <end position="303"/>
    </location>
</feature>
<proteinExistence type="predicted"/>
<gene>
    <name evidence="7" type="ORF">COA71_02260</name>
</gene>
<evidence type="ECO:0000256" key="1">
    <source>
        <dbReference type="ARBA" id="ARBA00004651"/>
    </source>
</evidence>
<reference evidence="8" key="1">
    <citation type="submission" date="2017-08" db="EMBL/GenBank/DDBJ databases">
        <title>A dynamic microbial community with high functional redundancy inhabits the cold, oxic subseafloor aquifer.</title>
        <authorList>
            <person name="Tully B.J."/>
            <person name="Wheat C.G."/>
            <person name="Glazer B.T."/>
            <person name="Huber J.A."/>
        </authorList>
    </citation>
    <scope>NUCLEOTIDE SEQUENCE [LARGE SCALE GENOMIC DNA]</scope>
</reference>
<feature type="transmembrane region" description="Helical" evidence="6">
    <location>
        <begin position="256"/>
        <end position="275"/>
    </location>
</feature>
<protein>
    <submittedName>
        <fullName evidence="7">TIGR00374 family protein</fullName>
    </submittedName>
</protein>
<feature type="transmembrane region" description="Helical" evidence="6">
    <location>
        <begin position="43"/>
        <end position="62"/>
    </location>
</feature>
<feature type="transmembrane region" description="Helical" evidence="6">
    <location>
        <begin position="129"/>
        <end position="146"/>
    </location>
</feature>
<dbReference type="Proteomes" id="UP000228987">
    <property type="component" value="Unassembled WGS sequence"/>
</dbReference>
<evidence type="ECO:0000256" key="4">
    <source>
        <dbReference type="ARBA" id="ARBA00022989"/>
    </source>
</evidence>
<dbReference type="NCBIfam" id="TIGR00374">
    <property type="entry name" value="flippase-like domain"/>
    <property type="match status" value="1"/>
</dbReference>
<evidence type="ECO:0000313" key="8">
    <source>
        <dbReference type="Proteomes" id="UP000228987"/>
    </source>
</evidence>
<feature type="transmembrane region" description="Helical" evidence="6">
    <location>
        <begin position="221"/>
        <end position="244"/>
    </location>
</feature>
<evidence type="ECO:0000256" key="3">
    <source>
        <dbReference type="ARBA" id="ARBA00022692"/>
    </source>
</evidence>
<comment type="caution">
    <text evidence="7">The sequence shown here is derived from an EMBL/GenBank/DDBJ whole genome shotgun (WGS) entry which is preliminary data.</text>
</comment>
<comment type="subcellular location">
    <subcellularLocation>
        <location evidence="1">Cell membrane</location>
        <topology evidence="1">Multi-pass membrane protein</topology>
    </subcellularLocation>
</comment>
<evidence type="ECO:0000313" key="7">
    <source>
        <dbReference type="EMBL" id="PCJ43716.1"/>
    </source>
</evidence>
<name>A0A2A5CK24_9GAMM</name>
<evidence type="ECO:0000256" key="6">
    <source>
        <dbReference type="SAM" id="Phobius"/>
    </source>
</evidence>